<name>X1SRB2_9ZZZZ</name>
<reference evidence="2" key="1">
    <citation type="journal article" date="2014" name="Front. Microbiol.">
        <title>High frequency of phylogenetically diverse reductive dehalogenase-homologous genes in deep subseafloor sedimentary metagenomes.</title>
        <authorList>
            <person name="Kawai M."/>
            <person name="Futagami T."/>
            <person name="Toyoda A."/>
            <person name="Takaki Y."/>
            <person name="Nishi S."/>
            <person name="Hori S."/>
            <person name="Arai W."/>
            <person name="Tsubouchi T."/>
            <person name="Morono Y."/>
            <person name="Uchiyama I."/>
            <person name="Ito T."/>
            <person name="Fujiyama A."/>
            <person name="Inagaki F."/>
            <person name="Takami H."/>
        </authorList>
    </citation>
    <scope>NUCLEOTIDE SEQUENCE</scope>
    <source>
        <strain evidence="2">Expedition CK06-06</strain>
    </source>
</reference>
<feature type="non-terminal residue" evidence="2">
    <location>
        <position position="1"/>
    </location>
</feature>
<protein>
    <submittedName>
        <fullName evidence="2">Uncharacterized protein</fullName>
    </submittedName>
</protein>
<keyword evidence="1" id="KW-1133">Transmembrane helix</keyword>
<proteinExistence type="predicted"/>
<evidence type="ECO:0000313" key="2">
    <source>
        <dbReference type="EMBL" id="GAI77895.1"/>
    </source>
</evidence>
<dbReference type="AlphaFoldDB" id="X1SRB2"/>
<sequence length="43" mass="4951">GDNFFLALVKKNECFMNCRIFHVILTFLFITVLAIEIAVICDD</sequence>
<dbReference type="EMBL" id="BARW01013255">
    <property type="protein sequence ID" value="GAI77895.1"/>
    <property type="molecule type" value="Genomic_DNA"/>
</dbReference>
<accession>X1SRB2</accession>
<gene>
    <name evidence="2" type="ORF">S12H4_24427</name>
</gene>
<keyword evidence="1" id="KW-0812">Transmembrane</keyword>
<evidence type="ECO:0000256" key="1">
    <source>
        <dbReference type="SAM" id="Phobius"/>
    </source>
</evidence>
<feature type="transmembrane region" description="Helical" evidence="1">
    <location>
        <begin position="20"/>
        <end position="41"/>
    </location>
</feature>
<organism evidence="2">
    <name type="scientific">marine sediment metagenome</name>
    <dbReference type="NCBI Taxonomy" id="412755"/>
    <lineage>
        <taxon>unclassified sequences</taxon>
        <taxon>metagenomes</taxon>
        <taxon>ecological metagenomes</taxon>
    </lineage>
</organism>
<keyword evidence="1" id="KW-0472">Membrane</keyword>
<comment type="caution">
    <text evidence="2">The sequence shown here is derived from an EMBL/GenBank/DDBJ whole genome shotgun (WGS) entry which is preliminary data.</text>
</comment>